<organism evidence="1 2">
    <name type="scientific">Dactylosporangium salmoneum</name>
    <dbReference type="NCBI Taxonomy" id="53361"/>
    <lineage>
        <taxon>Bacteria</taxon>
        <taxon>Bacillati</taxon>
        <taxon>Actinomycetota</taxon>
        <taxon>Actinomycetes</taxon>
        <taxon>Micromonosporales</taxon>
        <taxon>Micromonosporaceae</taxon>
        <taxon>Dactylosporangium</taxon>
    </lineage>
</organism>
<gene>
    <name evidence="1" type="ORF">GCM10010170_105080</name>
</gene>
<dbReference type="RefSeq" id="WP_344620295.1">
    <property type="nucleotide sequence ID" value="NZ_BAAARV010000130.1"/>
</dbReference>
<evidence type="ECO:0000313" key="1">
    <source>
        <dbReference type="EMBL" id="GAA2392439.1"/>
    </source>
</evidence>
<evidence type="ECO:0000313" key="2">
    <source>
        <dbReference type="Proteomes" id="UP001501444"/>
    </source>
</evidence>
<dbReference type="EMBL" id="BAAARV010000130">
    <property type="protein sequence ID" value="GAA2392439.1"/>
    <property type="molecule type" value="Genomic_DNA"/>
</dbReference>
<proteinExistence type="predicted"/>
<protein>
    <submittedName>
        <fullName evidence="1">Uncharacterized protein</fullName>
    </submittedName>
</protein>
<reference evidence="2" key="1">
    <citation type="journal article" date="2019" name="Int. J. Syst. Evol. Microbiol.">
        <title>The Global Catalogue of Microorganisms (GCM) 10K type strain sequencing project: providing services to taxonomists for standard genome sequencing and annotation.</title>
        <authorList>
            <consortium name="The Broad Institute Genomics Platform"/>
            <consortium name="The Broad Institute Genome Sequencing Center for Infectious Disease"/>
            <person name="Wu L."/>
            <person name="Ma J."/>
        </authorList>
    </citation>
    <scope>NUCLEOTIDE SEQUENCE [LARGE SCALE GENOMIC DNA]</scope>
    <source>
        <strain evidence="2">JCM 3272</strain>
    </source>
</reference>
<keyword evidence="2" id="KW-1185">Reference proteome</keyword>
<comment type="caution">
    <text evidence="1">The sequence shown here is derived from an EMBL/GenBank/DDBJ whole genome shotgun (WGS) entry which is preliminary data.</text>
</comment>
<dbReference type="Proteomes" id="UP001501444">
    <property type="component" value="Unassembled WGS sequence"/>
</dbReference>
<name>A0ABP5V1I4_9ACTN</name>
<accession>A0ABP5V1I4</accession>
<sequence>MSTFPFALVVSQAALSDSFGPSFNGEEFEYASALPGAPTVEHDVPVRPPRVARARWALAESLRRAAEAVAPAPAR</sequence>